<reference evidence="1 2" key="1">
    <citation type="submission" date="2015-11" db="EMBL/GenBank/DDBJ databases">
        <title>Draft WGS of Vibrio toranzoniae.</title>
        <authorList>
            <person name="Lasa A."/>
            <person name="Romalde J.L."/>
        </authorList>
    </citation>
    <scope>NUCLEOTIDE SEQUENCE [LARGE SCALE GENOMIC DNA]</scope>
    <source>
        <strain evidence="1 2">Vb 10.8</strain>
    </source>
</reference>
<organism evidence="1 2">
    <name type="scientific">Vibrio toranzoniae</name>
    <dbReference type="NCBI Taxonomy" id="1194427"/>
    <lineage>
        <taxon>Bacteria</taxon>
        <taxon>Pseudomonadati</taxon>
        <taxon>Pseudomonadota</taxon>
        <taxon>Gammaproteobacteria</taxon>
        <taxon>Vibrionales</taxon>
        <taxon>Vibrionaceae</taxon>
        <taxon>Vibrio</taxon>
    </lineage>
</organism>
<dbReference type="EMBL" id="LMXU01000016">
    <property type="protein sequence ID" value="KWU01196.1"/>
    <property type="molecule type" value="Genomic_DNA"/>
</dbReference>
<dbReference type="GeneID" id="300178947"/>
<comment type="caution">
    <text evidence="1">The sequence shown here is derived from an EMBL/GenBank/DDBJ whole genome shotgun (WGS) entry which is preliminary data.</text>
</comment>
<dbReference type="AlphaFoldDB" id="A0A109D972"/>
<proteinExistence type="predicted"/>
<protein>
    <submittedName>
        <fullName evidence="1">Uncharacterized protein</fullName>
    </submittedName>
</protein>
<accession>A0A109D972</accession>
<gene>
    <name evidence="1" type="ORF">APQ14_07835</name>
</gene>
<name>A0A109D972_9VIBR</name>
<evidence type="ECO:0000313" key="2">
    <source>
        <dbReference type="Proteomes" id="UP000057389"/>
    </source>
</evidence>
<evidence type="ECO:0000313" key="1">
    <source>
        <dbReference type="EMBL" id="KWU01196.1"/>
    </source>
</evidence>
<sequence>MQYDAESFSKLLAESKDAISPLKMKRSELALILSRQKMSFELIYELEEIAESQGVIMAQIGNDFLFVSNWNDCDSLRVYKERYSEKELAECQELAEARFAKLWETLRVDTSDYPTLEENKEALIDLLEDYMGSVQELLLKLPSTLEGTLDEFFSDMELIKSGYSEFMSSQHLDSDDLECDLREFDNYYNNYSHDDLFDSLPAKLLVNVDITCEEPPINEYYLCFNALFGEIGGVVSQINENYYYLTDIRKGLYADKVSAI</sequence>
<dbReference type="RefSeq" id="WP_060468127.1">
    <property type="nucleotide sequence ID" value="NZ_AP025514.1"/>
</dbReference>
<dbReference type="Proteomes" id="UP000057389">
    <property type="component" value="Unassembled WGS sequence"/>
</dbReference>
<keyword evidence="2" id="KW-1185">Reference proteome</keyword>